<accession>A0AAN9T955</accession>
<keyword evidence="3" id="KW-1185">Reference proteome</keyword>
<comment type="caution">
    <text evidence="2">The sequence shown here is derived from an EMBL/GenBank/DDBJ whole genome shotgun (WGS) entry which is preliminary data.</text>
</comment>
<dbReference type="EMBL" id="JBBCAQ010000034">
    <property type="protein sequence ID" value="KAK7579602.1"/>
    <property type="molecule type" value="Genomic_DNA"/>
</dbReference>
<feature type="compositionally biased region" description="Basic residues" evidence="1">
    <location>
        <begin position="13"/>
        <end position="29"/>
    </location>
</feature>
<feature type="region of interest" description="Disordered" evidence="1">
    <location>
        <begin position="197"/>
        <end position="241"/>
    </location>
</feature>
<dbReference type="SUPFAM" id="SSF48371">
    <property type="entry name" value="ARM repeat"/>
    <property type="match status" value="1"/>
</dbReference>
<name>A0AAN9T955_9HEMI</name>
<feature type="region of interest" description="Disordered" evidence="1">
    <location>
        <begin position="1"/>
        <end position="29"/>
    </location>
</feature>
<feature type="compositionally biased region" description="Acidic residues" evidence="1">
    <location>
        <begin position="198"/>
        <end position="232"/>
    </location>
</feature>
<dbReference type="AlphaFoldDB" id="A0AAN9T955"/>
<sequence length="241" mass="26365">MVYEARRGEAKQSKAKRSKAKQSKAKQSKSSKEVITVECAVDRGQISDAMRCDAMRCDATAVVCLASPRLASISVLALGWRRLRLNAPLFRALNPHLLFSAARIDFLCCAIAFFAQSHSQPAGKVAERIAALLQSALPLKLAARSSQRTAHSYALIKGGFTTAERVESSRVASRLSVAAVMEMEMENGGWMDEMNVQIEDDDDDDDDDDNDDGDGDGDGDDDDDDDDDDERDVEMVDVRKG</sequence>
<protein>
    <submittedName>
        <fullName evidence="2">Uncharacterized protein</fullName>
    </submittedName>
</protein>
<dbReference type="InterPro" id="IPR016024">
    <property type="entry name" value="ARM-type_fold"/>
</dbReference>
<gene>
    <name evidence="2" type="ORF">V9T40_000231</name>
</gene>
<organism evidence="2 3">
    <name type="scientific">Parthenolecanium corni</name>
    <dbReference type="NCBI Taxonomy" id="536013"/>
    <lineage>
        <taxon>Eukaryota</taxon>
        <taxon>Metazoa</taxon>
        <taxon>Ecdysozoa</taxon>
        <taxon>Arthropoda</taxon>
        <taxon>Hexapoda</taxon>
        <taxon>Insecta</taxon>
        <taxon>Pterygota</taxon>
        <taxon>Neoptera</taxon>
        <taxon>Paraneoptera</taxon>
        <taxon>Hemiptera</taxon>
        <taxon>Sternorrhyncha</taxon>
        <taxon>Coccoidea</taxon>
        <taxon>Coccidae</taxon>
        <taxon>Parthenolecanium</taxon>
    </lineage>
</organism>
<evidence type="ECO:0000313" key="3">
    <source>
        <dbReference type="Proteomes" id="UP001367676"/>
    </source>
</evidence>
<dbReference type="Proteomes" id="UP001367676">
    <property type="component" value="Unassembled WGS sequence"/>
</dbReference>
<evidence type="ECO:0000256" key="1">
    <source>
        <dbReference type="SAM" id="MobiDB-lite"/>
    </source>
</evidence>
<evidence type="ECO:0000313" key="2">
    <source>
        <dbReference type="EMBL" id="KAK7579602.1"/>
    </source>
</evidence>
<proteinExistence type="predicted"/>
<reference evidence="2 3" key="1">
    <citation type="submission" date="2024-03" db="EMBL/GenBank/DDBJ databases">
        <title>Adaptation during the transition from Ophiocordyceps entomopathogen to insect associate is accompanied by gene loss and intensified selection.</title>
        <authorList>
            <person name="Ward C.M."/>
            <person name="Onetto C.A."/>
            <person name="Borneman A.R."/>
        </authorList>
    </citation>
    <scope>NUCLEOTIDE SEQUENCE [LARGE SCALE GENOMIC DNA]</scope>
    <source>
        <strain evidence="2">AWRI1</strain>
        <tissue evidence="2">Single Adult Female</tissue>
    </source>
</reference>
<feature type="compositionally biased region" description="Basic and acidic residues" evidence="1">
    <location>
        <begin position="1"/>
        <end position="12"/>
    </location>
</feature>